<proteinExistence type="predicted"/>
<feature type="compositionally biased region" description="Basic and acidic residues" evidence="1">
    <location>
        <begin position="275"/>
        <end position="300"/>
    </location>
</feature>
<evidence type="ECO:0000313" key="2">
    <source>
        <dbReference type="EMBL" id="PPJ50854.1"/>
    </source>
</evidence>
<dbReference type="EMBL" id="PNEN01001774">
    <property type="protein sequence ID" value="PPJ50854.1"/>
    <property type="molecule type" value="Genomic_DNA"/>
</dbReference>
<accession>A0A2S6BTQ0</accession>
<name>A0A2S6BTQ0_9PEZI</name>
<feature type="region of interest" description="Disordered" evidence="1">
    <location>
        <begin position="1"/>
        <end position="35"/>
    </location>
</feature>
<gene>
    <name evidence="2" type="ORF">CBER1_07263</name>
</gene>
<feature type="region of interest" description="Disordered" evidence="1">
    <location>
        <begin position="260"/>
        <end position="300"/>
    </location>
</feature>
<protein>
    <submittedName>
        <fullName evidence="2">Uncharacterized protein</fullName>
    </submittedName>
</protein>
<feature type="compositionally biased region" description="Acidic residues" evidence="1">
    <location>
        <begin position="214"/>
        <end position="226"/>
    </location>
</feature>
<keyword evidence="3" id="KW-1185">Reference proteome</keyword>
<feature type="region of interest" description="Disordered" evidence="1">
    <location>
        <begin position="109"/>
        <end position="226"/>
    </location>
</feature>
<dbReference type="OrthoDB" id="3647152at2759"/>
<dbReference type="Proteomes" id="UP000237631">
    <property type="component" value="Unassembled WGS sequence"/>
</dbReference>
<dbReference type="AlphaFoldDB" id="A0A2S6BTQ0"/>
<evidence type="ECO:0000256" key="1">
    <source>
        <dbReference type="SAM" id="MobiDB-lite"/>
    </source>
</evidence>
<reference evidence="3" key="1">
    <citation type="journal article" date="2017" name="bioRxiv">
        <title>Conservation of a gene cluster reveals novel cercosporin biosynthetic mechanisms and extends production to the genus Colletotrichum.</title>
        <authorList>
            <person name="de Jonge R."/>
            <person name="Ebert M.K."/>
            <person name="Huitt-Roehl C.R."/>
            <person name="Pal P."/>
            <person name="Suttle J.C."/>
            <person name="Spanner R.E."/>
            <person name="Neubauer J.D."/>
            <person name="Jurick W.M.II."/>
            <person name="Stott K.A."/>
            <person name="Secor G.A."/>
            <person name="Thomma B.P.H.J."/>
            <person name="Van de Peer Y."/>
            <person name="Townsend C.A."/>
            <person name="Bolton M.D."/>
        </authorList>
    </citation>
    <scope>NUCLEOTIDE SEQUENCE [LARGE SCALE GENOMIC DNA]</scope>
    <source>
        <strain evidence="3">CBS538.71</strain>
    </source>
</reference>
<feature type="compositionally biased region" description="Basic and acidic residues" evidence="1">
    <location>
        <begin position="126"/>
        <end position="141"/>
    </location>
</feature>
<feature type="compositionally biased region" description="Basic residues" evidence="1">
    <location>
        <begin position="12"/>
        <end position="22"/>
    </location>
</feature>
<sequence>MSSLSYPPPSQRRQRRSHRRQARNSESHIDPSLQLEWEQEKKIVRESLGTAFQGVRNQLAGAVNKIGRIVSNLQGEVADGPLEGAQQQQQRERPEAIAEGYVHVDIAPLPGVPPRPIAGSAYRTTSYRDDRKGKANIRDRCSSAQRNRSLDSVARRPRAQRRDAETEDDDESRATLKKFGRRCGALPAKEPRRKVQDWLGAVAEGPESLREEPSREEEEDGLEEGEWAMQGLSVFDDSDDDEVYGHSFACDRIARRLRREAKKQRASGEEVELENDQHEIEVPVEGESEKGRLTPDARPA</sequence>
<feature type="compositionally biased region" description="Pro residues" evidence="1">
    <location>
        <begin position="1"/>
        <end position="10"/>
    </location>
</feature>
<evidence type="ECO:0000313" key="3">
    <source>
        <dbReference type="Proteomes" id="UP000237631"/>
    </source>
</evidence>
<comment type="caution">
    <text evidence="2">The sequence shown here is derived from an EMBL/GenBank/DDBJ whole genome shotgun (WGS) entry which is preliminary data.</text>
</comment>
<organism evidence="2 3">
    <name type="scientific">Cercospora berteroae</name>
    <dbReference type="NCBI Taxonomy" id="357750"/>
    <lineage>
        <taxon>Eukaryota</taxon>
        <taxon>Fungi</taxon>
        <taxon>Dikarya</taxon>
        <taxon>Ascomycota</taxon>
        <taxon>Pezizomycotina</taxon>
        <taxon>Dothideomycetes</taxon>
        <taxon>Dothideomycetidae</taxon>
        <taxon>Mycosphaerellales</taxon>
        <taxon>Mycosphaerellaceae</taxon>
        <taxon>Cercospora</taxon>
    </lineage>
</organism>